<name>A0A812Q2Q3_SYMPI</name>
<proteinExistence type="predicted"/>
<dbReference type="EMBL" id="CAJNIZ010016714">
    <property type="protein sequence ID" value="CAE7389237.1"/>
    <property type="molecule type" value="Genomic_DNA"/>
</dbReference>
<feature type="non-terminal residue" evidence="2">
    <location>
        <position position="113"/>
    </location>
</feature>
<feature type="compositionally biased region" description="Basic and acidic residues" evidence="1">
    <location>
        <begin position="74"/>
        <end position="95"/>
    </location>
</feature>
<evidence type="ECO:0000256" key="1">
    <source>
        <dbReference type="SAM" id="MobiDB-lite"/>
    </source>
</evidence>
<comment type="caution">
    <text evidence="2">The sequence shown here is derived from an EMBL/GenBank/DDBJ whole genome shotgun (WGS) entry which is preliminary data.</text>
</comment>
<organism evidence="2 3">
    <name type="scientific">Symbiodinium pilosum</name>
    <name type="common">Dinoflagellate</name>
    <dbReference type="NCBI Taxonomy" id="2952"/>
    <lineage>
        <taxon>Eukaryota</taxon>
        <taxon>Sar</taxon>
        <taxon>Alveolata</taxon>
        <taxon>Dinophyceae</taxon>
        <taxon>Suessiales</taxon>
        <taxon>Symbiodiniaceae</taxon>
        <taxon>Symbiodinium</taxon>
    </lineage>
</organism>
<feature type="non-terminal residue" evidence="2">
    <location>
        <position position="1"/>
    </location>
</feature>
<sequence>AGVDRLDGNMLMSADVAERLGLYKAGDRFYTPAQIWALLPWDSTAVPETFLVTWVILGRCLFLSFFSTTEYGDEDQRQSDMDDLHSDTTPEKETETYANWVNEVNLSLNALHR</sequence>
<reference evidence="2" key="1">
    <citation type="submission" date="2021-02" db="EMBL/GenBank/DDBJ databases">
        <authorList>
            <person name="Dougan E. K."/>
            <person name="Rhodes N."/>
            <person name="Thang M."/>
            <person name="Chan C."/>
        </authorList>
    </citation>
    <scope>NUCLEOTIDE SEQUENCE</scope>
</reference>
<evidence type="ECO:0000313" key="2">
    <source>
        <dbReference type="EMBL" id="CAE7389237.1"/>
    </source>
</evidence>
<gene>
    <name evidence="2" type="ORF">SPIL2461_LOCUS9538</name>
</gene>
<feature type="region of interest" description="Disordered" evidence="1">
    <location>
        <begin position="72"/>
        <end position="96"/>
    </location>
</feature>
<evidence type="ECO:0000313" key="3">
    <source>
        <dbReference type="Proteomes" id="UP000649617"/>
    </source>
</evidence>
<dbReference type="Proteomes" id="UP000649617">
    <property type="component" value="Unassembled WGS sequence"/>
</dbReference>
<keyword evidence="3" id="KW-1185">Reference proteome</keyword>
<accession>A0A812Q2Q3</accession>
<protein>
    <submittedName>
        <fullName evidence="2">Uncharacterized protein</fullName>
    </submittedName>
</protein>
<dbReference type="AlphaFoldDB" id="A0A812Q2Q3"/>